<proteinExistence type="predicted"/>
<accession>A0AAN6BYQ8</accession>
<evidence type="ECO:0000256" key="2">
    <source>
        <dbReference type="SAM" id="Phobius"/>
    </source>
</evidence>
<protein>
    <submittedName>
        <fullName evidence="3">Uncharacterized protein</fullName>
    </submittedName>
</protein>
<keyword evidence="2" id="KW-1133">Transmembrane helix</keyword>
<dbReference type="Proteomes" id="UP000537989">
    <property type="component" value="Unassembled WGS sequence"/>
</dbReference>
<comment type="caution">
    <text evidence="3">The sequence shown here is derived from an EMBL/GenBank/DDBJ whole genome shotgun (WGS) entry which is preliminary data.</text>
</comment>
<name>A0AAN6BYQ8_FUSAU</name>
<feature type="transmembrane region" description="Helical" evidence="2">
    <location>
        <begin position="290"/>
        <end position="309"/>
    </location>
</feature>
<feature type="region of interest" description="Disordered" evidence="1">
    <location>
        <begin position="260"/>
        <end position="281"/>
    </location>
</feature>
<dbReference type="EMBL" id="JAAMOD010000205">
    <property type="protein sequence ID" value="KAF5235277.1"/>
    <property type="molecule type" value="Genomic_DNA"/>
</dbReference>
<organism evidence="3 4">
    <name type="scientific">Fusarium austroamericanum</name>
    <dbReference type="NCBI Taxonomy" id="282268"/>
    <lineage>
        <taxon>Eukaryota</taxon>
        <taxon>Fungi</taxon>
        <taxon>Dikarya</taxon>
        <taxon>Ascomycota</taxon>
        <taxon>Pezizomycotina</taxon>
        <taxon>Sordariomycetes</taxon>
        <taxon>Hypocreomycetidae</taxon>
        <taxon>Hypocreales</taxon>
        <taxon>Nectriaceae</taxon>
        <taxon>Fusarium</taxon>
    </lineage>
</organism>
<evidence type="ECO:0000313" key="3">
    <source>
        <dbReference type="EMBL" id="KAF5235277.1"/>
    </source>
</evidence>
<sequence length="310" mass="32889">MPTATEFFGITAWNLGPLTTTYTAPSSCATSIKHPVFVNAASPYSALAFPSCTWMPYGECLPNHKEWESGDQQTSSFFQQTSVYFSPGIACPAGWETVGLLAHLESGKFSASGVLTTPAPTYDGFPQGVYPTDFWKNMLDESETVAYCCPRCSGYEGNQYGYAECLSKLGPVSSYTYSEHCMVYGRGGEITVISSVDGLAYSDGVLSRMEPTRVSDYRLTTLNLGVVVGETRNGFSDIALATWVPAIPLVYKKSDMAKAKGENGESGSGTGTATAEGGGENAASTIPRQGLVVVLGLLLGILAGTSIFFS</sequence>
<dbReference type="AlphaFoldDB" id="A0AAN6BYQ8"/>
<keyword evidence="4" id="KW-1185">Reference proteome</keyword>
<feature type="compositionally biased region" description="Gly residues" evidence="1">
    <location>
        <begin position="264"/>
        <end position="280"/>
    </location>
</feature>
<gene>
    <name evidence="3" type="ORF">FAUST_7171</name>
</gene>
<keyword evidence="2" id="KW-0472">Membrane</keyword>
<evidence type="ECO:0000256" key="1">
    <source>
        <dbReference type="SAM" id="MobiDB-lite"/>
    </source>
</evidence>
<evidence type="ECO:0000313" key="4">
    <source>
        <dbReference type="Proteomes" id="UP000537989"/>
    </source>
</evidence>
<keyword evidence="2" id="KW-0812">Transmembrane</keyword>
<reference evidence="3 4" key="1">
    <citation type="submission" date="2020-02" db="EMBL/GenBank/DDBJ databases">
        <title>Identification and distribution of gene clusters putatively required for synthesis of sphingolipid metabolism inhibitors in phylogenetically diverse species of the filamentous fungus Fusarium.</title>
        <authorList>
            <person name="Kim H.-S."/>
            <person name="Busman M."/>
            <person name="Brown D.W."/>
            <person name="Divon H."/>
            <person name="Uhlig S."/>
            <person name="Proctor R.H."/>
        </authorList>
    </citation>
    <scope>NUCLEOTIDE SEQUENCE [LARGE SCALE GENOMIC DNA]</scope>
    <source>
        <strain evidence="3 4">NRRL 2903</strain>
    </source>
</reference>